<dbReference type="InterPro" id="IPR012338">
    <property type="entry name" value="Beta-lactam/transpept-like"/>
</dbReference>
<evidence type="ECO:0000256" key="1">
    <source>
        <dbReference type="SAM" id="MobiDB-lite"/>
    </source>
</evidence>
<name>A0ABU0XKU6_9MICO</name>
<dbReference type="GO" id="GO:0004180">
    <property type="term" value="F:carboxypeptidase activity"/>
    <property type="evidence" value="ECO:0007669"/>
    <property type="project" value="UniProtKB-KW"/>
</dbReference>
<evidence type="ECO:0000259" key="2">
    <source>
        <dbReference type="Pfam" id="PF00768"/>
    </source>
</evidence>
<protein>
    <submittedName>
        <fullName evidence="3">D-alanyl-D-alanine carboxypeptidase</fullName>
    </submittedName>
</protein>
<dbReference type="InterPro" id="IPR001967">
    <property type="entry name" value="Peptidase_S11_N"/>
</dbReference>
<gene>
    <name evidence="3" type="ORF">RBR11_17785</name>
</gene>
<dbReference type="SUPFAM" id="SSF56601">
    <property type="entry name" value="beta-lactamase/transpeptidase-like"/>
    <property type="match status" value="1"/>
</dbReference>
<dbReference type="Gene3D" id="3.40.710.10">
    <property type="entry name" value="DD-peptidase/beta-lactamase superfamily"/>
    <property type="match status" value="1"/>
</dbReference>
<organism evidence="3 4">
    <name type="scientific">Microbacterium capsulatum</name>
    <dbReference type="NCBI Taxonomy" id="3041921"/>
    <lineage>
        <taxon>Bacteria</taxon>
        <taxon>Bacillati</taxon>
        <taxon>Actinomycetota</taxon>
        <taxon>Actinomycetes</taxon>
        <taxon>Micrococcales</taxon>
        <taxon>Microbacteriaceae</taxon>
        <taxon>Microbacterium</taxon>
    </lineage>
</organism>
<keyword evidence="4" id="KW-1185">Reference proteome</keyword>
<evidence type="ECO:0000313" key="4">
    <source>
        <dbReference type="Proteomes" id="UP001230289"/>
    </source>
</evidence>
<dbReference type="Pfam" id="PF00768">
    <property type="entry name" value="Peptidase_S11"/>
    <property type="match status" value="1"/>
</dbReference>
<feature type="region of interest" description="Disordered" evidence="1">
    <location>
        <begin position="1"/>
        <end position="43"/>
    </location>
</feature>
<proteinExistence type="predicted"/>
<evidence type="ECO:0000313" key="3">
    <source>
        <dbReference type="EMBL" id="MDQ4215772.1"/>
    </source>
</evidence>
<comment type="caution">
    <text evidence="3">The sequence shown here is derived from an EMBL/GenBank/DDBJ whole genome shotgun (WGS) entry which is preliminary data.</text>
</comment>
<feature type="region of interest" description="Disordered" evidence="1">
    <location>
        <begin position="120"/>
        <end position="155"/>
    </location>
</feature>
<dbReference type="EMBL" id="JAVFCB010000014">
    <property type="protein sequence ID" value="MDQ4215772.1"/>
    <property type="molecule type" value="Genomic_DNA"/>
</dbReference>
<dbReference type="Proteomes" id="UP001230289">
    <property type="component" value="Unassembled WGS sequence"/>
</dbReference>
<reference evidence="3 4" key="1">
    <citation type="submission" date="2023-08" db="EMBL/GenBank/DDBJ databases">
        <title>Microbacterium sp. nov., isolated from a waste landfill.</title>
        <authorList>
            <person name="Wen W."/>
        </authorList>
    </citation>
    <scope>NUCLEOTIDE SEQUENCE [LARGE SCALE GENOMIC DNA]</scope>
    <source>
        <strain evidence="3 4">ASV81</strain>
    </source>
</reference>
<dbReference type="RefSeq" id="WP_308490722.1">
    <property type="nucleotide sequence ID" value="NZ_JAVFCB010000014.1"/>
</dbReference>
<accession>A0ABU0XKU6</accession>
<keyword evidence="3" id="KW-0378">Hydrolase</keyword>
<feature type="domain" description="Peptidase S11 D-alanyl-D-alanine carboxypeptidase A N-terminal" evidence="2">
    <location>
        <begin position="264"/>
        <end position="449"/>
    </location>
</feature>
<keyword evidence="3" id="KW-0121">Carboxypeptidase</keyword>
<feature type="compositionally biased region" description="Low complexity" evidence="1">
    <location>
        <begin position="120"/>
        <end position="139"/>
    </location>
</feature>
<keyword evidence="3" id="KW-0645">Protease</keyword>
<sequence length="598" mass="61519">MNTDDRSGAEAGDADNVDPHAPESADGVASATAVLEDPAPEHPVELPELTEMLFPTSTPAEAGPVLAAPVEDDALGALTAVEAEGLPSALAVVDPSPVPVGIAREALAVDSGSAALAPAAETSAPASAGDVPAVAAPDAPARRGRSRRRTDPTPTDALSWLDIAAFGSAVEEPAPQPAPAPRALLADAPHRSLLRPGVLVPTTALLLVAVAYGATAASWPLSSVPPAASAVTFQPAAAPSAAVTWPTTGSAAVAIDGIGTIASNEQKVPMASITKLVTVLASFDKLPLKVGEQGKSFDFTRADHSTYQRYLRNDESALDVPVGGSLTQYQLLEGILLGSANNYADRLSHDVWGSDDDYAAAANRWLQQHDLGGITVVNPSGFEFGNVASPRALIQLGQLAEQNPVIAEIVRKKSVDLPGAGVVENTNGLIDDTGIVGIKTGTIGDGAGTEYNLLTAKDVSDGSTTVRIYVTALGQPSSQSRVDVSRKLYADVEAALKDQPPTVIKGETLGRVDTAWGETTEVVAAADARVVLWNGAAAGATTQFALGKTWRAGDKAGTLALKGPLDSATVPLALRTTLNGPDFWWRITHPLQLLGLTR</sequence>